<dbReference type="InterPro" id="IPR002528">
    <property type="entry name" value="MATE_fam"/>
</dbReference>
<dbReference type="RefSeq" id="WP_285980650.1">
    <property type="nucleotide sequence ID" value="NZ_JASVDS010000001.1"/>
</dbReference>
<dbReference type="InterPro" id="IPR047135">
    <property type="entry name" value="YsiQ"/>
</dbReference>
<feature type="transmembrane region" description="Helical" evidence="1">
    <location>
        <begin position="194"/>
        <end position="215"/>
    </location>
</feature>
<dbReference type="CDD" id="cd13134">
    <property type="entry name" value="MATE_like_8"/>
    <property type="match status" value="1"/>
</dbReference>
<name>A0ABT7LCC6_9BURK</name>
<keyword evidence="1" id="KW-0472">Membrane</keyword>
<feature type="transmembrane region" description="Helical" evidence="1">
    <location>
        <begin position="388"/>
        <end position="408"/>
    </location>
</feature>
<protein>
    <submittedName>
        <fullName evidence="2">MATE family efflux transporter</fullName>
    </submittedName>
</protein>
<organism evidence="2 3">
    <name type="scientific">Roseateles subflavus</name>
    <dbReference type="NCBI Taxonomy" id="3053353"/>
    <lineage>
        <taxon>Bacteria</taxon>
        <taxon>Pseudomonadati</taxon>
        <taxon>Pseudomonadota</taxon>
        <taxon>Betaproteobacteria</taxon>
        <taxon>Burkholderiales</taxon>
        <taxon>Sphaerotilaceae</taxon>
        <taxon>Roseateles</taxon>
    </lineage>
</organism>
<feature type="transmembrane region" description="Helical" evidence="1">
    <location>
        <begin position="252"/>
        <end position="270"/>
    </location>
</feature>
<proteinExistence type="predicted"/>
<evidence type="ECO:0000313" key="3">
    <source>
        <dbReference type="Proteomes" id="UP001238603"/>
    </source>
</evidence>
<keyword evidence="1" id="KW-0812">Transmembrane</keyword>
<feature type="transmembrane region" description="Helical" evidence="1">
    <location>
        <begin position="98"/>
        <end position="120"/>
    </location>
</feature>
<dbReference type="Proteomes" id="UP001238603">
    <property type="component" value="Unassembled WGS sequence"/>
</dbReference>
<sequence length="463" mass="48828">MTHSPTPHPQGSAPASPAPRLFALAWPLFLEMGLGIAISLLGTLLAARVSDSAGAAFALANHVAGTLFILFRIIGAGISVVLTQALGSGRRDIADATARAAVGASSWIGLLTGLGAMLGAQPLLRVLGAPAEVLPLATPFLVLLGPALLLDAWNAAMASVMRAHLRARDTLAVLLAMQALQLALAVPLMQHLGLIGFALALIASRLLGLALHLWLWRARLGLRLTGPDWWRLPRRELGAILHIGLPGAGENIAYRLAFMASVAVVGHLGAQALATHAYVSQLMYFILLFGLATGFAAEIVVGHLIGAGQLHAAHRLVRRAMARGLLVSVVVAGAFAVAGPWLLGFFTRDPAIIALGSTLLWLTVVLEPGRTFNLVVINALRAAGDARYPVMVGSGSMLVVLAGGSWLLGQQLGLGLVGVWIAYAADEWLRGLLMWRRWARQDWVPHARAAHRRLRAARATPPA</sequence>
<evidence type="ECO:0000313" key="2">
    <source>
        <dbReference type="EMBL" id="MDL5030517.1"/>
    </source>
</evidence>
<feature type="transmembrane region" description="Helical" evidence="1">
    <location>
        <begin position="21"/>
        <end position="47"/>
    </location>
</feature>
<dbReference type="Pfam" id="PF01554">
    <property type="entry name" value="MatE"/>
    <property type="match status" value="2"/>
</dbReference>
<dbReference type="PANTHER" id="PTHR42925">
    <property type="entry name" value="MULTIDRUG AND TOXIN EFFLUX PROTEIN MATE FAMILY"/>
    <property type="match status" value="1"/>
</dbReference>
<feature type="transmembrane region" description="Helical" evidence="1">
    <location>
        <begin position="414"/>
        <end position="433"/>
    </location>
</feature>
<feature type="transmembrane region" description="Helical" evidence="1">
    <location>
        <begin position="325"/>
        <end position="346"/>
    </location>
</feature>
<accession>A0ABT7LCC6</accession>
<feature type="transmembrane region" description="Helical" evidence="1">
    <location>
        <begin position="282"/>
        <end position="305"/>
    </location>
</feature>
<dbReference type="EMBL" id="JASVDS010000001">
    <property type="protein sequence ID" value="MDL5030517.1"/>
    <property type="molecule type" value="Genomic_DNA"/>
</dbReference>
<feature type="transmembrane region" description="Helical" evidence="1">
    <location>
        <begin position="67"/>
        <end position="86"/>
    </location>
</feature>
<evidence type="ECO:0000256" key="1">
    <source>
        <dbReference type="SAM" id="Phobius"/>
    </source>
</evidence>
<feature type="transmembrane region" description="Helical" evidence="1">
    <location>
        <begin position="170"/>
        <end position="188"/>
    </location>
</feature>
<reference evidence="2 3" key="1">
    <citation type="submission" date="2023-06" db="EMBL/GenBank/DDBJ databases">
        <title>Pelomonas sp. APW6 16S ribosomal RNA gene genome sequencing and assembly.</title>
        <authorList>
            <person name="Woo H."/>
        </authorList>
    </citation>
    <scope>NUCLEOTIDE SEQUENCE [LARGE SCALE GENOMIC DNA]</scope>
    <source>
        <strain evidence="2 3">APW6</strain>
    </source>
</reference>
<keyword evidence="1" id="KW-1133">Transmembrane helix</keyword>
<comment type="caution">
    <text evidence="2">The sequence shown here is derived from an EMBL/GenBank/DDBJ whole genome shotgun (WGS) entry which is preliminary data.</text>
</comment>
<feature type="transmembrane region" description="Helical" evidence="1">
    <location>
        <begin position="140"/>
        <end position="158"/>
    </location>
</feature>
<keyword evidence="3" id="KW-1185">Reference proteome</keyword>
<gene>
    <name evidence="2" type="ORF">QRD43_01250</name>
</gene>
<dbReference type="PANTHER" id="PTHR42925:SF1">
    <property type="entry name" value="VIRULENCE FACTOR MVIN"/>
    <property type="match status" value="1"/>
</dbReference>
<feature type="transmembrane region" description="Helical" evidence="1">
    <location>
        <begin position="352"/>
        <end position="376"/>
    </location>
</feature>